<dbReference type="Proteomes" id="UP001162992">
    <property type="component" value="Chromosome 6"/>
</dbReference>
<gene>
    <name evidence="1" type="ORF">O6H91_06G068700</name>
</gene>
<comment type="caution">
    <text evidence="1">The sequence shown here is derived from an EMBL/GenBank/DDBJ whole genome shotgun (WGS) entry which is preliminary data.</text>
</comment>
<evidence type="ECO:0000313" key="1">
    <source>
        <dbReference type="EMBL" id="KAJ7552746.1"/>
    </source>
</evidence>
<accession>A0ACC2DEP8</accession>
<proteinExistence type="predicted"/>
<protein>
    <submittedName>
        <fullName evidence="1">Uncharacterized protein</fullName>
    </submittedName>
</protein>
<keyword evidence="2" id="KW-1185">Reference proteome</keyword>
<reference evidence="2" key="1">
    <citation type="journal article" date="2024" name="Proc. Natl. Acad. Sci. U.S.A.">
        <title>Extraordinary preservation of gene collinearity over three hundred million years revealed in homosporous lycophytes.</title>
        <authorList>
            <person name="Li C."/>
            <person name="Wickell D."/>
            <person name="Kuo L.Y."/>
            <person name="Chen X."/>
            <person name="Nie B."/>
            <person name="Liao X."/>
            <person name="Peng D."/>
            <person name="Ji J."/>
            <person name="Jenkins J."/>
            <person name="Williams M."/>
            <person name="Shu S."/>
            <person name="Plott C."/>
            <person name="Barry K."/>
            <person name="Rajasekar S."/>
            <person name="Grimwood J."/>
            <person name="Han X."/>
            <person name="Sun S."/>
            <person name="Hou Z."/>
            <person name="He W."/>
            <person name="Dai G."/>
            <person name="Sun C."/>
            <person name="Schmutz J."/>
            <person name="Leebens-Mack J.H."/>
            <person name="Li F.W."/>
            <person name="Wang L."/>
        </authorList>
    </citation>
    <scope>NUCLEOTIDE SEQUENCE [LARGE SCALE GENOMIC DNA]</scope>
    <source>
        <strain evidence="2">cv. PW_Plant_1</strain>
    </source>
</reference>
<sequence length="388" mass="42797">MDPRGIKTICMIPVVECILLIAAGICVADEPVLTTRLCKEFALPNGYPCQEFNVTTSDGYILMIQRIQHGREGPQNGSSRPPVVLGAGVFQQAALWLLNPPEQSLGFILADVGFDVWFLNFRGTAESSKHVSLTIEDKEFWIWSFDELASFDVPAVLQFVYQTTGSQAYYVGHSQGTTIGLAALADPNVRQMVKAAVLLSPIAYLSHTTSQLALAFSEMYLDKEINCSVALDSFTGKKLARSCTLKDILKQVHAQCPNSEINSSRIGFYSTFMPQPTSANNVAHLSQLIRKEGFGKYDMGKEGNMKKYGQDTPPEYDISSIPKKFPILITYGGSDHLSDLVDVQNLIYNLRCSVKTFYIPNYGHADYVLGTSAATKAYPQIIGFLRSI</sequence>
<evidence type="ECO:0000313" key="2">
    <source>
        <dbReference type="Proteomes" id="UP001162992"/>
    </source>
</evidence>
<dbReference type="EMBL" id="CM055097">
    <property type="protein sequence ID" value="KAJ7552746.1"/>
    <property type="molecule type" value="Genomic_DNA"/>
</dbReference>
<organism evidence="1 2">
    <name type="scientific">Diphasiastrum complanatum</name>
    <name type="common">Issler's clubmoss</name>
    <name type="synonym">Lycopodium complanatum</name>
    <dbReference type="NCBI Taxonomy" id="34168"/>
    <lineage>
        <taxon>Eukaryota</taxon>
        <taxon>Viridiplantae</taxon>
        <taxon>Streptophyta</taxon>
        <taxon>Embryophyta</taxon>
        <taxon>Tracheophyta</taxon>
        <taxon>Lycopodiopsida</taxon>
        <taxon>Lycopodiales</taxon>
        <taxon>Lycopodiaceae</taxon>
        <taxon>Lycopodioideae</taxon>
        <taxon>Diphasiastrum</taxon>
    </lineage>
</organism>
<name>A0ACC2DEP8_DIPCM</name>